<evidence type="ECO:0000256" key="3">
    <source>
        <dbReference type="ARBA" id="ARBA00022679"/>
    </source>
</evidence>
<dbReference type="Pfam" id="PF02005">
    <property type="entry name" value="TRM"/>
    <property type="match status" value="1"/>
</dbReference>
<evidence type="ECO:0000256" key="1">
    <source>
        <dbReference type="ARBA" id="ARBA00022555"/>
    </source>
</evidence>
<dbReference type="Gene3D" id="3.40.50.150">
    <property type="entry name" value="Vaccinia Virus protein VP39"/>
    <property type="match status" value="1"/>
</dbReference>
<dbReference type="AlphaFoldDB" id="A0AAV8TYM4"/>
<dbReference type="GO" id="GO:0005634">
    <property type="term" value="C:nucleus"/>
    <property type="evidence" value="ECO:0007669"/>
    <property type="project" value="TreeGrafter"/>
</dbReference>
<keyword evidence="2 7" id="KW-0489">Methyltransferase</keyword>
<dbReference type="EMBL" id="JAIWQS010000003">
    <property type="protein sequence ID" value="KAJ8771129.1"/>
    <property type="molecule type" value="Genomic_DNA"/>
</dbReference>
<dbReference type="FunFam" id="3.30.56.70:FF:000001">
    <property type="entry name" value="tRNA (guanine(26)-N(2))-dimethyltransferase"/>
    <property type="match status" value="1"/>
</dbReference>
<dbReference type="EC" id="2.1.1.216" evidence="7"/>
<dbReference type="GO" id="GO:0000049">
    <property type="term" value="F:tRNA binding"/>
    <property type="evidence" value="ECO:0007669"/>
    <property type="project" value="UniProtKB-UniRule"/>
</dbReference>
<keyword evidence="3 7" id="KW-0808">Transferase</keyword>
<evidence type="ECO:0000256" key="4">
    <source>
        <dbReference type="ARBA" id="ARBA00022691"/>
    </source>
</evidence>
<gene>
    <name evidence="8" type="ORF">K2173_023454</name>
</gene>
<sequence length="431" mass="48024">MLTLPLSLTSLSLPQIFPILQNPKVGNFSLETSKSNFKYLARTERGIEFETGNAFFRHESATGRDLGVLAASLYKQSNGTLRVLDAMCGCGIRSCRYLIEAKADFVLANDANDEQRRVVLGNLKKVERGFGDERRWAVSHFDANRILTECYLQRDFFDLIDIDSFGSDSMFLRSAMNALRLGGLLYLTSTDGYSSGGHRPFCSLAAYGAYVRPLPYSNEIGLRMLIGGAVREASILGYHVIPLFSYYSYHGPVFRVLVQVNRGKPREIRHYGFIAYCNNCGITRTFSWNELGRMNCSCKNLEESSPLSISGPLWTGPLHSTNCIKQMWSLAEQWGWIGNGAGLDLEKLLGRMLEESDPRLPPGYIKMDEMSSRAKMNSPSIGAMMSALHKEGYAATRSHISTNAIKTDCPMPMCIRIAKELQGALNVNHAN</sequence>
<dbReference type="FunFam" id="3.40.50.150:FF:000243">
    <property type="entry name" value="tRNA (guanine(26)-N(2))-dimethyltransferase"/>
    <property type="match status" value="1"/>
</dbReference>
<comment type="catalytic activity">
    <reaction evidence="7">
        <text>guanosine(26) in tRNA + 2 S-adenosyl-L-methionine = N(2)-dimethylguanosine(26) in tRNA + 2 S-adenosyl-L-homocysteine + 2 H(+)</text>
        <dbReference type="Rhea" id="RHEA:43140"/>
        <dbReference type="Rhea" id="RHEA-COMP:10359"/>
        <dbReference type="Rhea" id="RHEA-COMP:10360"/>
        <dbReference type="ChEBI" id="CHEBI:15378"/>
        <dbReference type="ChEBI" id="CHEBI:57856"/>
        <dbReference type="ChEBI" id="CHEBI:59789"/>
        <dbReference type="ChEBI" id="CHEBI:74269"/>
        <dbReference type="ChEBI" id="CHEBI:74513"/>
        <dbReference type="EC" id="2.1.1.216"/>
    </reaction>
</comment>
<dbReference type="GO" id="GO:0002940">
    <property type="term" value="P:tRNA N2-guanine methylation"/>
    <property type="evidence" value="ECO:0007669"/>
    <property type="project" value="TreeGrafter"/>
</dbReference>
<keyword evidence="9" id="KW-1185">Reference proteome</keyword>
<dbReference type="PANTHER" id="PTHR10631">
    <property type="entry name" value="N 2 ,N 2 -DIMETHYLGUANOSINE TRNA METHYLTRANSFERASE"/>
    <property type="match status" value="1"/>
</dbReference>
<evidence type="ECO:0000256" key="7">
    <source>
        <dbReference type="PROSITE-ProRule" id="PRU00958"/>
    </source>
</evidence>
<keyword evidence="6 7" id="KW-0694">RNA-binding</keyword>
<dbReference type="InterPro" id="IPR029063">
    <property type="entry name" value="SAM-dependent_MTases_sf"/>
</dbReference>
<reference evidence="8 9" key="1">
    <citation type="submission" date="2021-09" db="EMBL/GenBank/DDBJ databases">
        <title>Genomic insights and catalytic innovation underlie evolution of tropane alkaloids biosynthesis.</title>
        <authorList>
            <person name="Wang Y.-J."/>
            <person name="Tian T."/>
            <person name="Huang J.-P."/>
            <person name="Huang S.-X."/>
        </authorList>
    </citation>
    <scope>NUCLEOTIDE SEQUENCE [LARGE SCALE GENOMIC DNA]</scope>
    <source>
        <strain evidence="8">KIB-2018</strain>
        <tissue evidence="8">Leaf</tissue>
    </source>
</reference>
<evidence type="ECO:0000256" key="2">
    <source>
        <dbReference type="ARBA" id="ARBA00022603"/>
    </source>
</evidence>
<dbReference type="CDD" id="cd02440">
    <property type="entry name" value="AdoMet_MTases"/>
    <property type="match status" value="1"/>
</dbReference>
<dbReference type="Gene3D" id="3.30.56.70">
    <property type="entry name" value="N2,N2-dimethylguanosine tRNA methyltransferase, C-terminal domain"/>
    <property type="match status" value="1"/>
</dbReference>
<comment type="similarity">
    <text evidence="7">Belongs to the class I-like SAM-binding methyltransferase superfamily. Trm1 family.</text>
</comment>
<organism evidence="8 9">
    <name type="scientific">Erythroxylum novogranatense</name>
    <dbReference type="NCBI Taxonomy" id="1862640"/>
    <lineage>
        <taxon>Eukaryota</taxon>
        <taxon>Viridiplantae</taxon>
        <taxon>Streptophyta</taxon>
        <taxon>Embryophyta</taxon>
        <taxon>Tracheophyta</taxon>
        <taxon>Spermatophyta</taxon>
        <taxon>Magnoliopsida</taxon>
        <taxon>eudicotyledons</taxon>
        <taxon>Gunneridae</taxon>
        <taxon>Pentapetalae</taxon>
        <taxon>rosids</taxon>
        <taxon>fabids</taxon>
        <taxon>Malpighiales</taxon>
        <taxon>Erythroxylaceae</taxon>
        <taxon>Erythroxylum</taxon>
    </lineage>
</organism>
<comment type="caution">
    <text evidence="8">The sequence shown here is derived from an EMBL/GenBank/DDBJ whole genome shotgun (WGS) entry which is preliminary data.</text>
</comment>
<evidence type="ECO:0000313" key="8">
    <source>
        <dbReference type="EMBL" id="KAJ8771129.1"/>
    </source>
</evidence>
<keyword evidence="4 7" id="KW-0949">S-adenosyl-L-methionine</keyword>
<dbReference type="InterPro" id="IPR042296">
    <property type="entry name" value="tRNA_met_Trm1_C"/>
</dbReference>
<evidence type="ECO:0000256" key="5">
    <source>
        <dbReference type="ARBA" id="ARBA00022694"/>
    </source>
</evidence>
<dbReference type="Proteomes" id="UP001159364">
    <property type="component" value="Linkage Group LG03"/>
</dbReference>
<evidence type="ECO:0000256" key="6">
    <source>
        <dbReference type="ARBA" id="ARBA00022884"/>
    </source>
</evidence>
<keyword evidence="1 7" id="KW-0820">tRNA-binding</keyword>
<dbReference type="SUPFAM" id="SSF53335">
    <property type="entry name" value="S-adenosyl-L-methionine-dependent methyltransferases"/>
    <property type="match status" value="1"/>
</dbReference>
<dbReference type="PROSITE" id="PS51626">
    <property type="entry name" value="SAM_MT_TRM1"/>
    <property type="match status" value="1"/>
</dbReference>
<dbReference type="PANTHER" id="PTHR10631:SF9">
    <property type="entry name" value="TRNA (GUANINE(26)-N(2))-DIMETHYLTRANSFERASE"/>
    <property type="match status" value="1"/>
</dbReference>
<accession>A0AAV8TYM4</accession>
<dbReference type="InterPro" id="IPR002905">
    <property type="entry name" value="Trm1"/>
</dbReference>
<name>A0AAV8TYM4_9ROSI</name>
<evidence type="ECO:0000313" key="9">
    <source>
        <dbReference type="Proteomes" id="UP001159364"/>
    </source>
</evidence>
<dbReference type="GO" id="GO:0160104">
    <property type="term" value="F:tRNA (guanine(26)-N2)-dimethyltransferase activity"/>
    <property type="evidence" value="ECO:0007669"/>
    <property type="project" value="UniProtKB-UniRule"/>
</dbReference>
<proteinExistence type="inferred from homology"/>
<protein>
    <recommendedName>
        <fullName evidence="7">tRNA (guanine(26)-N(2))-dimethyltransferase</fullName>
        <ecNumber evidence="7">2.1.1.216</ecNumber>
    </recommendedName>
</protein>
<keyword evidence="5 7" id="KW-0819">tRNA processing</keyword>